<evidence type="ECO:0000256" key="3">
    <source>
        <dbReference type="ARBA" id="ARBA00022679"/>
    </source>
</evidence>
<dbReference type="CDD" id="cd04301">
    <property type="entry name" value="NAT_SF"/>
    <property type="match status" value="1"/>
</dbReference>
<dbReference type="Pfam" id="PF13530">
    <property type="entry name" value="SCP2_2"/>
    <property type="match status" value="1"/>
</dbReference>
<dbReference type="PANTHER" id="PTHR37817">
    <property type="entry name" value="N-ACETYLTRANSFERASE EIS"/>
    <property type="match status" value="1"/>
</dbReference>
<feature type="binding site" evidence="5">
    <location>
        <begin position="95"/>
        <end position="100"/>
    </location>
    <ligand>
        <name>acetyl-CoA</name>
        <dbReference type="ChEBI" id="CHEBI:57288"/>
    </ligand>
</feature>
<gene>
    <name evidence="7" type="ORF">GCM10009765_57250</name>
</gene>
<dbReference type="Proteomes" id="UP001500618">
    <property type="component" value="Unassembled WGS sequence"/>
</dbReference>
<keyword evidence="4 5" id="KW-0012">Acyltransferase</keyword>
<sequence length="417" mass="46280">MTNTEQTDGIVLRPFQEDEFRTAVEFINSMFFEALHEEDVEEERTLLDLERTTLLADGDEIVGTAGIYTRRMTVPGAVVPTAAVTWVGVAPTHRRRGLLTRMMKHQLHGLHNAADGEPVAALWASETAIYGRFGYGMAIRRGFVEAQLRDIPIRPDLRPTGGQVRQLSPKAALPDLVSVYEQARPSRTGFLDRTDPWWQRKIHDPEYDRNGFTPVRAAVYSVDGRPEAYALYRVKESDTQVGPDSLLQVKELIGTSGAAELAIWEFITSLDLLRRVEWYNAPLDLPIRHAVVESRRIADRTSDSIWVRLVDVDRALAARTYSAAVDVVLDVTDTLCGWNADRWRLRAEPGKPATCERTQAPADLALSVTELGAAYLGGTSLATLAAAGRVTELRAGALREAAIAFLEPRPPFCNDGF</sequence>
<dbReference type="InterPro" id="IPR051554">
    <property type="entry name" value="Acetyltransferase_Eis"/>
</dbReference>
<proteinExistence type="inferred from homology"/>
<reference evidence="7 8" key="1">
    <citation type="journal article" date="2019" name="Int. J. Syst. Evol. Microbiol.">
        <title>The Global Catalogue of Microorganisms (GCM) 10K type strain sequencing project: providing services to taxonomists for standard genome sequencing and annotation.</title>
        <authorList>
            <consortium name="The Broad Institute Genomics Platform"/>
            <consortium name="The Broad Institute Genome Sequencing Center for Infectious Disease"/>
            <person name="Wu L."/>
            <person name="Ma J."/>
        </authorList>
    </citation>
    <scope>NUCLEOTIDE SEQUENCE [LARGE SCALE GENOMIC DNA]</scope>
    <source>
        <strain evidence="7 8">JCM 14718</strain>
    </source>
</reference>
<evidence type="ECO:0000256" key="1">
    <source>
        <dbReference type="ARBA" id="ARBA00009213"/>
    </source>
</evidence>
<feature type="domain" description="N-acetyltransferase" evidence="6">
    <location>
        <begin position="10"/>
        <end position="158"/>
    </location>
</feature>
<dbReference type="InterPro" id="IPR022902">
    <property type="entry name" value="NAcTrfase_Eis"/>
</dbReference>
<accession>A0ABN2I8D3</accession>
<organism evidence="7 8">
    <name type="scientific">Fodinicola feengrottensis</name>
    <dbReference type="NCBI Taxonomy" id="435914"/>
    <lineage>
        <taxon>Bacteria</taxon>
        <taxon>Bacillati</taxon>
        <taxon>Actinomycetota</taxon>
        <taxon>Actinomycetes</taxon>
        <taxon>Mycobacteriales</taxon>
        <taxon>Fodinicola</taxon>
    </lineage>
</organism>
<evidence type="ECO:0000256" key="2">
    <source>
        <dbReference type="ARBA" id="ARBA00022488"/>
    </source>
</evidence>
<keyword evidence="2" id="KW-1036">Host cytoplasmic vesicle</keyword>
<keyword evidence="3 5" id="KW-0808">Transferase</keyword>
<dbReference type="Gene3D" id="3.40.630.30">
    <property type="match status" value="2"/>
</dbReference>
<protein>
    <submittedName>
        <fullName evidence="7">GNAT family N-acetyltransferase</fullName>
    </submittedName>
</protein>
<evidence type="ECO:0000256" key="4">
    <source>
        <dbReference type="ARBA" id="ARBA00023315"/>
    </source>
</evidence>
<dbReference type="PANTHER" id="PTHR37817:SF1">
    <property type="entry name" value="N-ACETYLTRANSFERASE EIS"/>
    <property type="match status" value="1"/>
</dbReference>
<evidence type="ECO:0000313" key="8">
    <source>
        <dbReference type="Proteomes" id="UP001500618"/>
    </source>
</evidence>
<dbReference type="SUPFAM" id="SSF55718">
    <property type="entry name" value="SCP-like"/>
    <property type="match status" value="1"/>
</dbReference>
<comment type="subunit">
    <text evidence="5">Homohexamer; trimer of dimers.</text>
</comment>
<dbReference type="InterPro" id="IPR036527">
    <property type="entry name" value="SCP2_sterol-bd_dom_sf"/>
</dbReference>
<comment type="similarity">
    <text evidence="1 5">Belongs to the acetyltransferase Eis family.</text>
</comment>
<keyword evidence="8" id="KW-1185">Reference proteome</keyword>
<dbReference type="InterPro" id="IPR016181">
    <property type="entry name" value="Acyl_CoA_acyltransferase"/>
</dbReference>
<comment type="caution">
    <text evidence="7">The sequence shown here is derived from an EMBL/GenBank/DDBJ whole genome shotgun (WGS) entry which is preliminary data.</text>
</comment>
<feature type="binding site" evidence="5">
    <location>
        <begin position="125"/>
        <end position="126"/>
    </location>
    <ligand>
        <name>acetyl-CoA</name>
        <dbReference type="ChEBI" id="CHEBI:57288"/>
    </ligand>
</feature>
<evidence type="ECO:0000313" key="7">
    <source>
        <dbReference type="EMBL" id="GAA1700390.1"/>
    </source>
</evidence>
<dbReference type="RefSeq" id="WP_163571615.1">
    <property type="nucleotide sequence ID" value="NZ_BAAANY010000023.1"/>
</dbReference>
<feature type="active site" description="Proton acceptor; via carboxylate" evidence="5">
    <location>
        <position position="417"/>
    </location>
</feature>
<dbReference type="EMBL" id="BAAANY010000023">
    <property type="protein sequence ID" value="GAA1700390.1"/>
    <property type="molecule type" value="Genomic_DNA"/>
</dbReference>
<dbReference type="Gene3D" id="3.30.1050.10">
    <property type="entry name" value="SCP2 sterol-binding domain"/>
    <property type="match status" value="1"/>
</dbReference>
<dbReference type="Pfam" id="PF17668">
    <property type="entry name" value="Acetyltransf_17"/>
    <property type="match status" value="1"/>
</dbReference>
<dbReference type="PROSITE" id="PS51186">
    <property type="entry name" value="GNAT"/>
    <property type="match status" value="1"/>
</dbReference>
<dbReference type="Pfam" id="PF13527">
    <property type="entry name" value="Acetyltransf_9"/>
    <property type="match status" value="1"/>
</dbReference>
<feature type="active site" description="Proton donor" evidence="5">
    <location>
        <position position="130"/>
    </location>
</feature>
<dbReference type="InterPro" id="IPR025559">
    <property type="entry name" value="Eis_dom"/>
</dbReference>
<dbReference type="HAMAP" id="MF_01812">
    <property type="entry name" value="Eis"/>
    <property type="match status" value="1"/>
</dbReference>
<name>A0ABN2I8D3_9ACTN</name>
<evidence type="ECO:0000256" key="5">
    <source>
        <dbReference type="HAMAP-Rule" id="MF_01812"/>
    </source>
</evidence>
<dbReference type="SUPFAM" id="SSF55729">
    <property type="entry name" value="Acyl-CoA N-acyltransferases (Nat)"/>
    <property type="match status" value="1"/>
</dbReference>
<dbReference type="NCBIfam" id="NF002367">
    <property type="entry name" value="PRK01346.1-4"/>
    <property type="match status" value="1"/>
</dbReference>
<evidence type="ECO:0000259" key="6">
    <source>
        <dbReference type="PROSITE" id="PS51186"/>
    </source>
</evidence>
<feature type="binding site" evidence="5">
    <location>
        <begin position="87"/>
        <end position="89"/>
    </location>
    <ligand>
        <name>acetyl-CoA</name>
        <dbReference type="ChEBI" id="CHEBI:57288"/>
    </ligand>
</feature>
<dbReference type="InterPro" id="IPR041380">
    <property type="entry name" value="Acetyltransf_17"/>
</dbReference>
<dbReference type="InterPro" id="IPR000182">
    <property type="entry name" value="GNAT_dom"/>
</dbReference>